<accession>A0A2K0VX80</accession>
<dbReference type="STRING" id="42673.A0A2K0VX80"/>
<gene>
    <name evidence="3" type="ORF">FNYG_11961</name>
</gene>
<dbReference type="Gene3D" id="1.10.510.10">
    <property type="entry name" value="Transferase(Phosphotransferase) domain 1"/>
    <property type="match status" value="1"/>
</dbReference>
<dbReference type="GO" id="GO:0004672">
    <property type="term" value="F:protein kinase activity"/>
    <property type="evidence" value="ECO:0007669"/>
    <property type="project" value="InterPro"/>
</dbReference>
<evidence type="ECO:0000259" key="2">
    <source>
        <dbReference type="PROSITE" id="PS50011"/>
    </source>
</evidence>
<feature type="domain" description="Protein kinase" evidence="2">
    <location>
        <begin position="234"/>
        <end position="589"/>
    </location>
</feature>
<feature type="signal peptide" evidence="1">
    <location>
        <begin position="1"/>
        <end position="24"/>
    </location>
</feature>
<dbReference type="Gene3D" id="1.20.120.1020">
    <property type="entry name" value="Prion-inhibition and propagation, HeLo domain"/>
    <property type="match status" value="1"/>
</dbReference>
<evidence type="ECO:0000256" key="1">
    <source>
        <dbReference type="SAM" id="SignalP"/>
    </source>
</evidence>
<proteinExistence type="predicted"/>
<reference evidence="3 4" key="1">
    <citation type="submission" date="2017-06" db="EMBL/GenBank/DDBJ databases">
        <title>Genome of Fusarium nygamai isolate CS10214.</title>
        <authorList>
            <person name="Gardiner D.M."/>
            <person name="Obanor F."/>
            <person name="Kazan K."/>
        </authorList>
    </citation>
    <scope>NUCLEOTIDE SEQUENCE [LARGE SCALE GENOMIC DNA]</scope>
    <source>
        <strain evidence="3 4">CS10214</strain>
    </source>
</reference>
<dbReference type="InterPro" id="IPR000719">
    <property type="entry name" value="Prot_kinase_dom"/>
</dbReference>
<dbReference type="InterPro" id="IPR011009">
    <property type="entry name" value="Kinase-like_dom_sf"/>
</dbReference>
<protein>
    <recommendedName>
        <fullName evidence="2">Protein kinase domain-containing protein</fullName>
    </recommendedName>
</protein>
<evidence type="ECO:0000313" key="3">
    <source>
        <dbReference type="EMBL" id="PNP74625.1"/>
    </source>
</evidence>
<organism evidence="3 4">
    <name type="scientific">Gibberella nygamai</name>
    <name type="common">Bean root rot disease fungus</name>
    <name type="synonym">Fusarium nygamai</name>
    <dbReference type="NCBI Taxonomy" id="42673"/>
    <lineage>
        <taxon>Eukaryota</taxon>
        <taxon>Fungi</taxon>
        <taxon>Dikarya</taxon>
        <taxon>Ascomycota</taxon>
        <taxon>Pezizomycotina</taxon>
        <taxon>Sordariomycetes</taxon>
        <taxon>Hypocreomycetidae</taxon>
        <taxon>Hypocreales</taxon>
        <taxon>Nectriaceae</taxon>
        <taxon>Fusarium</taxon>
        <taxon>Fusarium fujikuroi species complex</taxon>
    </lineage>
</organism>
<feature type="chain" id="PRO_5014388213" description="Protein kinase domain-containing protein" evidence="1">
    <location>
        <begin position="25"/>
        <end position="606"/>
    </location>
</feature>
<dbReference type="PANTHER" id="PTHR37542">
    <property type="entry name" value="HELO DOMAIN-CONTAINING PROTEIN-RELATED"/>
    <property type="match status" value="1"/>
</dbReference>
<dbReference type="GO" id="GO:0005524">
    <property type="term" value="F:ATP binding"/>
    <property type="evidence" value="ECO:0007669"/>
    <property type="project" value="InterPro"/>
</dbReference>
<dbReference type="EMBL" id="MTQA01000199">
    <property type="protein sequence ID" value="PNP74625.1"/>
    <property type="molecule type" value="Genomic_DNA"/>
</dbReference>
<evidence type="ECO:0000313" key="4">
    <source>
        <dbReference type="Proteomes" id="UP000236664"/>
    </source>
</evidence>
<dbReference type="InterPro" id="IPR038305">
    <property type="entry name" value="HeLo_sf"/>
</dbReference>
<dbReference type="AlphaFoldDB" id="A0A2K0VX80"/>
<keyword evidence="4" id="KW-1185">Reference proteome</keyword>
<dbReference type="Pfam" id="PF14479">
    <property type="entry name" value="HeLo"/>
    <property type="match status" value="1"/>
</dbReference>
<keyword evidence="1" id="KW-0732">Signal</keyword>
<dbReference type="SUPFAM" id="SSF56112">
    <property type="entry name" value="Protein kinase-like (PK-like)"/>
    <property type="match status" value="1"/>
</dbReference>
<dbReference type="PROSITE" id="PS50011">
    <property type="entry name" value="PROTEIN_KINASE_DOM"/>
    <property type="match status" value="1"/>
</dbReference>
<dbReference type="Proteomes" id="UP000236664">
    <property type="component" value="Unassembled WGS sequence"/>
</dbReference>
<sequence length="606" mass="69043">MAEGFVGLAFGVSAVFTLVDQCLALYRHIDEARDFGENVWQQYVLFQHECTRFHSWQKEMRDFHVLTTAQQPQPTQQRSFSTEMGLPSADEQMHNILTQIIVTLETVRTLCKKYKVDQAGQHSRTTLKKANVTSISTGLATTIIGSAVASDGKMGASSIKKQQNEAFLKANTGLFKRIFYGAKLWKESDKEEFEKCVKGFAHWNNCLQDFFPSTRRMLLDLVSSSAILEMERDPRNLKRIQAAASTGLYDSLARRAALRQENLEQEPKSSTKEDVDSLDEKEVRYTLSTLRGVVTFSNTSEEPEPSKCFIEWKSYADLTDYDEIIEAEGQVESLVRLLKFKKPPTMNVLDSLGYVQYEEQEHRLFGFISAFPPKSDCNQPPLSLSDLLVDGTKHKRSYSLPSLPQRIRIAQRVAITLLELHNSEWLHKDLNSRNVLFFYGSGTVLNLGMPYVSGFEYARPDDISAISFSVRSSPTDIYRHPALLGPFPAGQTRPRYKRVHDIYSLGLLLLEIGLWKSIAEFRKPDTKPADFRKALINLASRELPHRVGDIYRDVVLKCLEGTGFYKTGGQEQRPPQEDNVMNVTGDTSLVKFYWLIIRELERCHCK</sequence>
<dbReference type="InterPro" id="IPR056002">
    <property type="entry name" value="DUF7580"/>
</dbReference>
<name>A0A2K0VX80_GIBNY</name>
<dbReference type="InterPro" id="IPR029498">
    <property type="entry name" value="HeLo_dom"/>
</dbReference>
<dbReference type="Pfam" id="PF24476">
    <property type="entry name" value="DUF7580"/>
    <property type="match status" value="1"/>
</dbReference>
<dbReference type="OrthoDB" id="5081537at2759"/>
<comment type="caution">
    <text evidence="3">The sequence shown here is derived from an EMBL/GenBank/DDBJ whole genome shotgun (WGS) entry which is preliminary data.</text>
</comment>